<keyword evidence="4" id="KW-0503">Monooxygenase</keyword>
<dbReference type="PANTHER" id="PTHR32332">
    <property type="entry name" value="2-NITROPROPANE DIOXYGENASE"/>
    <property type="match status" value="1"/>
</dbReference>
<evidence type="ECO:0000256" key="2">
    <source>
        <dbReference type="ARBA" id="ARBA00022643"/>
    </source>
</evidence>
<dbReference type="InterPro" id="IPR004136">
    <property type="entry name" value="NMO"/>
</dbReference>
<dbReference type="EC" id="1.13.12.-" evidence="4"/>
<dbReference type="RefSeq" id="WP_224864202.1">
    <property type="nucleotide sequence ID" value="NZ_JAYJJT010000009.1"/>
</dbReference>
<dbReference type="InterPro" id="IPR013785">
    <property type="entry name" value="Aldolase_TIM"/>
</dbReference>
<keyword evidence="1" id="KW-0285">Flavoprotein</keyword>
<dbReference type="Pfam" id="PF03060">
    <property type="entry name" value="NMO"/>
    <property type="match status" value="2"/>
</dbReference>
<keyword evidence="5" id="KW-1185">Reference proteome</keyword>
<evidence type="ECO:0000313" key="4">
    <source>
        <dbReference type="EMBL" id="MEB3050033.1"/>
    </source>
</evidence>
<gene>
    <name evidence="4" type="ORF">KV112_09855</name>
</gene>
<keyword evidence="2" id="KW-0288">FMN</keyword>
<dbReference type="Gene3D" id="3.20.20.70">
    <property type="entry name" value="Aldolase class I"/>
    <property type="match status" value="1"/>
</dbReference>
<dbReference type="Proteomes" id="UP001299046">
    <property type="component" value="Unassembled WGS sequence"/>
</dbReference>
<dbReference type="GO" id="GO:0004497">
    <property type="term" value="F:monooxygenase activity"/>
    <property type="evidence" value="ECO:0007669"/>
    <property type="project" value="UniProtKB-KW"/>
</dbReference>
<protein>
    <submittedName>
        <fullName evidence="4">Nitronate monooxygenase</fullName>
        <ecNumber evidence="4">1.13.12.-</ecNumber>
    </submittedName>
</protein>
<sequence length="329" mass="34410">MLHTRFTEIFGLRYPIMSAPMAMHSGASIAAAVSSAGALGSFGGMNPSGPEWIRGEVTAVRAATDRPFAVGFITPFLQFGAPLFEATLDTAVPVVMFSFSDPRPWIERAAQAGARTICQVQTLADADLAAEAGADVLVAQGTEAGGHTGSMSLLPLLSAVVARHPDIPVLAAGGITAGPALAAALTAGADGAVLGTAFLATPEAVQVRDVHKDLIVASDGGDTVRTRAFDIVSGLPWPESIGERVRRNRFTAEWDEREAELTERREEFAGQNPFLVEDPNPETEPMAYGQGAGSIDAVRPAAEVLERICGAAEQILRSRPPALLGTDAR</sequence>
<dbReference type="EMBL" id="JAYJJT010000009">
    <property type="protein sequence ID" value="MEB3050033.1"/>
    <property type="molecule type" value="Genomic_DNA"/>
</dbReference>
<keyword evidence="3 4" id="KW-0560">Oxidoreductase</keyword>
<name>A0ABU5YMU3_9MYCO</name>
<proteinExistence type="predicted"/>
<dbReference type="CDD" id="cd04730">
    <property type="entry name" value="NPD_like"/>
    <property type="match status" value="1"/>
</dbReference>
<comment type="caution">
    <text evidence="4">The sequence shown here is derived from an EMBL/GenBank/DDBJ whole genome shotgun (WGS) entry which is preliminary data.</text>
</comment>
<evidence type="ECO:0000256" key="1">
    <source>
        <dbReference type="ARBA" id="ARBA00022630"/>
    </source>
</evidence>
<evidence type="ECO:0000256" key="3">
    <source>
        <dbReference type="ARBA" id="ARBA00023002"/>
    </source>
</evidence>
<accession>A0ABU5YMU3</accession>
<evidence type="ECO:0000313" key="5">
    <source>
        <dbReference type="Proteomes" id="UP001299046"/>
    </source>
</evidence>
<reference evidence="4 5" key="1">
    <citation type="submission" date="2023-12" db="EMBL/GenBank/DDBJ databases">
        <title>Description of new species of Mycobacterium terrae complex isolated from sewage at the Sao Paulo Zoological Park Foundation in Brazil.</title>
        <authorList>
            <person name="Romagnoli C.L."/>
            <person name="Conceicao E.C."/>
            <person name="Machado E."/>
            <person name="Barreto L.B.P.F."/>
            <person name="Sharma A."/>
            <person name="Silva N.M."/>
            <person name="Marques L.E."/>
            <person name="Juliana M.A."/>
            <person name="Lourenco M.C.S."/>
            <person name="Digiampietri L.A."/>
            <person name="Suffys P.N."/>
            <person name="Viana-Niero C."/>
        </authorList>
    </citation>
    <scope>NUCLEOTIDE SEQUENCE [LARGE SCALE GENOMIC DNA]</scope>
    <source>
        <strain evidence="4 5">MYC123</strain>
    </source>
</reference>
<organism evidence="4 5">
    <name type="scientific">[Mycobacterium] zoologicum</name>
    <dbReference type="NCBI Taxonomy" id="2872311"/>
    <lineage>
        <taxon>Bacteria</taxon>
        <taxon>Bacillati</taxon>
        <taxon>Actinomycetota</taxon>
        <taxon>Actinomycetes</taxon>
        <taxon>Mycobacteriales</taxon>
        <taxon>Mycobacteriaceae</taxon>
        <taxon>Mycolicibacter</taxon>
    </lineage>
</organism>
<dbReference type="SUPFAM" id="SSF51412">
    <property type="entry name" value="Inosine monophosphate dehydrogenase (IMPDH)"/>
    <property type="match status" value="1"/>
</dbReference>